<dbReference type="InterPro" id="IPR000727">
    <property type="entry name" value="T_SNARE_dom"/>
</dbReference>
<feature type="region of interest" description="Disordered" evidence="10">
    <location>
        <begin position="112"/>
        <end position="143"/>
    </location>
</feature>
<dbReference type="AlphaFoldDB" id="A0A7R9T700"/>
<dbReference type="InterPro" id="IPR045242">
    <property type="entry name" value="Syntaxin"/>
</dbReference>
<name>A0A7R9T700_MICPS</name>
<dbReference type="GO" id="GO:0031201">
    <property type="term" value="C:SNARE complex"/>
    <property type="evidence" value="ECO:0007669"/>
    <property type="project" value="TreeGrafter"/>
</dbReference>
<organism evidence="13">
    <name type="scientific">Micromonas pusilla</name>
    <name type="common">Picoplanktonic green alga</name>
    <name type="synonym">Chromulina pusilla</name>
    <dbReference type="NCBI Taxonomy" id="38833"/>
    <lineage>
        <taxon>Eukaryota</taxon>
        <taxon>Viridiplantae</taxon>
        <taxon>Chlorophyta</taxon>
        <taxon>Mamiellophyceae</taxon>
        <taxon>Mamiellales</taxon>
        <taxon>Mamiellaceae</taxon>
        <taxon>Micromonas</taxon>
    </lineage>
</organism>
<dbReference type="InterPro" id="IPR010989">
    <property type="entry name" value="SNARE"/>
</dbReference>
<dbReference type="GO" id="GO:0006886">
    <property type="term" value="P:intracellular protein transport"/>
    <property type="evidence" value="ECO:0007669"/>
    <property type="project" value="TreeGrafter"/>
</dbReference>
<dbReference type="EMBL" id="HBDY01000460">
    <property type="protein sequence ID" value="CAD8226997.1"/>
    <property type="molecule type" value="Transcribed_RNA"/>
</dbReference>
<dbReference type="GO" id="GO:0006906">
    <property type="term" value="P:vesicle fusion"/>
    <property type="evidence" value="ECO:0007669"/>
    <property type="project" value="TreeGrafter"/>
</dbReference>
<dbReference type="PANTHER" id="PTHR19957">
    <property type="entry name" value="SYNTAXIN"/>
    <property type="match status" value="1"/>
</dbReference>
<dbReference type="SMART" id="SM00397">
    <property type="entry name" value="t_SNARE"/>
    <property type="match status" value="1"/>
</dbReference>
<proteinExistence type="inferred from homology"/>
<gene>
    <name evidence="13" type="ORF">MPUS1402_LOCUS321</name>
</gene>
<dbReference type="Pfam" id="PF09177">
    <property type="entry name" value="STX6_10_61_N"/>
    <property type="match status" value="1"/>
</dbReference>
<evidence type="ECO:0000256" key="7">
    <source>
        <dbReference type="ARBA" id="ARBA00023136"/>
    </source>
</evidence>
<keyword evidence="9" id="KW-0175">Coiled coil</keyword>
<dbReference type="Pfam" id="PF05739">
    <property type="entry name" value="SNARE"/>
    <property type="match status" value="1"/>
</dbReference>
<dbReference type="Gene3D" id="1.20.58.90">
    <property type="match status" value="1"/>
</dbReference>
<dbReference type="GO" id="GO:0048193">
    <property type="term" value="P:Golgi vesicle transport"/>
    <property type="evidence" value="ECO:0007669"/>
    <property type="project" value="InterPro"/>
</dbReference>
<comment type="similarity">
    <text evidence="1">Belongs to the syntaxin family.</text>
</comment>
<feature type="coiled-coil region" evidence="9">
    <location>
        <begin position="186"/>
        <end position="213"/>
    </location>
</feature>
<dbReference type="CDD" id="cd21445">
    <property type="entry name" value="SNARE_NTD_AtSYP61-like"/>
    <property type="match status" value="1"/>
</dbReference>
<dbReference type="FunFam" id="1.20.58.90:FF:000004">
    <property type="entry name" value="Syntaxin 10"/>
    <property type="match status" value="1"/>
</dbReference>
<evidence type="ECO:0000256" key="6">
    <source>
        <dbReference type="ARBA" id="ARBA00023034"/>
    </source>
</evidence>
<dbReference type="OMA" id="EHDPYRF"/>
<dbReference type="PROSITE" id="PS50192">
    <property type="entry name" value="T_SNARE"/>
    <property type="match status" value="1"/>
</dbReference>
<accession>A0A7R9T700</accession>
<evidence type="ECO:0000256" key="8">
    <source>
        <dbReference type="ARBA" id="ARBA00037801"/>
    </source>
</evidence>
<dbReference type="PANTHER" id="PTHR19957:SF224">
    <property type="entry name" value="HL02043P"/>
    <property type="match status" value="1"/>
</dbReference>
<evidence type="ECO:0000256" key="10">
    <source>
        <dbReference type="SAM" id="MobiDB-lite"/>
    </source>
</evidence>
<comment type="subcellular location">
    <subcellularLocation>
        <location evidence="8">Golgi apparatus</location>
        <location evidence="8">trans-Golgi network membrane</location>
        <topology evidence="8">Single-pass type IV membrane protein</topology>
    </subcellularLocation>
</comment>
<dbReference type="SUPFAM" id="SSF58038">
    <property type="entry name" value="SNARE fusion complex"/>
    <property type="match status" value="1"/>
</dbReference>
<protein>
    <recommendedName>
        <fullName evidence="12">t-SNARE coiled-coil homology domain-containing protein</fullName>
    </recommendedName>
</protein>
<dbReference type="GO" id="GO:0005484">
    <property type="term" value="F:SNAP receptor activity"/>
    <property type="evidence" value="ECO:0007669"/>
    <property type="project" value="TreeGrafter"/>
</dbReference>
<evidence type="ECO:0000256" key="4">
    <source>
        <dbReference type="ARBA" id="ARBA00022927"/>
    </source>
</evidence>
<evidence type="ECO:0000256" key="1">
    <source>
        <dbReference type="ARBA" id="ARBA00009063"/>
    </source>
</evidence>
<evidence type="ECO:0000259" key="12">
    <source>
        <dbReference type="PROSITE" id="PS50192"/>
    </source>
</evidence>
<evidence type="ECO:0000313" key="13">
    <source>
        <dbReference type="EMBL" id="CAD8226997.1"/>
    </source>
</evidence>
<keyword evidence="5 11" id="KW-1133">Transmembrane helix</keyword>
<dbReference type="InterPro" id="IPR015260">
    <property type="entry name" value="Syntaxin-6/10/61_N"/>
</dbReference>
<dbReference type="Gene3D" id="1.20.5.110">
    <property type="match status" value="1"/>
</dbReference>
<sequence length="239" mass="26355">MSSANDPFYLVKEEIQESVNKVKALCDRVDRLPEGNGERVRYATSAKSECESVFWQLDELDRATAMAERDFARFKVDASELTSRKRWTAATKATASALCDKANGVIEARKRRGAGYHGGGGGDDDAASRQQQRAANDGYLEAQSDQQQTLLRRQDVDLDDISASISRIGQVGLTIGEELDTQGRMLDDLETDVEGTNSRLRAAQRKMNQVLKKAGVRGQMCIIAILTGLLILLFAIAFY</sequence>
<evidence type="ECO:0000256" key="2">
    <source>
        <dbReference type="ARBA" id="ARBA00022448"/>
    </source>
</evidence>
<reference evidence="13" key="1">
    <citation type="submission" date="2021-01" db="EMBL/GenBank/DDBJ databases">
        <authorList>
            <person name="Corre E."/>
            <person name="Pelletier E."/>
            <person name="Niang G."/>
            <person name="Scheremetjew M."/>
            <person name="Finn R."/>
            <person name="Kale V."/>
            <person name="Holt S."/>
            <person name="Cochrane G."/>
            <person name="Meng A."/>
            <person name="Brown T."/>
            <person name="Cohen L."/>
        </authorList>
    </citation>
    <scope>NUCLEOTIDE SEQUENCE</scope>
    <source>
        <strain evidence="13">RCC1614</strain>
    </source>
</reference>
<feature type="transmembrane region" description="Helical" evidence="11">
    <location>
        <begin position="214"/>
        <end position="238"/>
    </location>
</feature>
<dbReference type="GO" id="GO:0048278">
    <property type="term" value="P:vesicle docking"/>
    <property type="evidence" value="ECO:0007669"/>
    <property type="project" value="TreeGrafter"/>
</dbReference>
<keyword evidence="7 11" id="KW-0472">Membrane</keyword>
<evidence type="ECO:0000256" key="5">
    <source>
        <dbReference type="ARBA" id="ARBA00022989"/>
    </source>
</evidence>
<evidence type="ECO:0000256" key="9">
    <source>
        <dbReference type="SAM" id="Coils"/>
    </source>
</evidence>
<evidence type="ECO:0000256" key="3">
    <source>
        <dbReference type="ARBA" id="ARBA00022692"/>
    </source>
</evidence>
<keyword evidence="6" id="KW-0333">Golgi apparatus</keyword>
<keyword evidence="3 11" id="KW-0812">Transmembrane</keyword>
<dbReference type="SUPFAM" id="SSF47661">
    <property type="entry name" value="t-snare proteins"/>
    <property type="match status" value="1"/>
</dbReference>
<evidence type="ECO:0000256" key="11">
    <source>
        <dbReference type="SAM" id="Phobius"/>
    </source>
</evidence>
<keyword evidence="2" id="KW-0813">Transport</keyword>
<feature type="domain" description="T-SNARE coiled-coil homology" evidence="12">
    <location>
        <begin position="148"/>
        <end position="210"/>
    </location>
</feature>
<dbReference type="GO" id="GO:0000149">
    <property type="term" value="F:SNARE binding"/>
    <property type="evidence" value="ECO:0007669"/>
    <property type="project" value="TreeGrafter"/>
</dbReference>
<dbReference type="CDD" id="cd15841">
    <property type="entry name" value="SNARE_Qc"/>
    <property type="match status" value="1"/>
</dbReference>
<keyword evidence="4" id="KW-0653">Protein transport</keyword>
<dbReference type="GO" id="GO:0005794">
    <property type="term" value="C:Golgi apparatus"/>
    <property type="evidence" value="ECO:0007669"/>
    <property type="project" value="UniProtKB-SubCell"/>
</dbReference>